<evidence type="ECO:0000313" key="2">
    <source>
        <dbReference type="EMBL" id="TCO57378.1"/>
    </source>
</evidence>
<feature type="transmembrane region" description="Helical" evidence="1">
    <location>
        <begin position="20"/>
        <end position="44"/>
    </location>
</feature>
<feature type="transmembrane region" description="Helical" evidence="1">
    <location>
        <begin position="82"/>
        <end position="98"/>
    </location>
</feature>
<organism evidence="2 3">
    <name type="scientific">Actinocrispum wychmicini</name>
    <dbReference type="NCBI Taxonomy" id="1213861"/>
    <lineage>
        <taxon>Bacteria</taxon>
        <taxon>Bacillati</taxon>
        <taxon>Actinomycetota</taxon>
        <taxon>Actinomycetes</taxon>
        <taxon>Pseudonocardiales</taxon>
        <taxon>Pseudonocardiaceae</taxon>
        <taxon>Actinocrispum</taxon>
    </lineage>
</organism>
<evidence type="ECO:0000313" key="3">
    <source>
        <dbReference type="Proteomes" id="UP000295680"/>
    </source>
</evidence>
<feature type="transmembrane region" description="Helical" evidence="1">
    <location>
        <begin position="50"/>
        <end position="70"/>
    </location>
</feature>
<keyword evidence="1" id="KW-0812">Transmembrane</keyword>
<gene>
    <name evidence="2" type="ORF">EV192_106855</name>
</gene>
<dbReference type="Proteomes" id="UP000295680">
    <property type="component" value="Unassembled WGS sequence"/>
</dbReference>
<protein>
    <submittedName>
        <fullName evidence="2">Uncharacterized protein</fullName>
    </submittedName>
</protein>
<keyword evidence="1" id="KW-0472">Membrane</keyword>
<name>A0A4R2JK22_9PSEU</name>
<evidence type="ECO:0000256" key="1">
    <source>
        <dbReference type="SAM" id="Phobius"/>
    </source>
</evidence>
<reference evidence="2 3" key="1">
    <citation type="submission" date="2019-03" db="EMBL/GenBank/DDBJ databases">
        <title>Genomic Encyclopedia of Type Strains, Phase IV (KMG-IV): sequencing the most valuable type-strain genomes for metagenomic binning, comparative biology and taxonomic classification.</title>
        <authorList>
            <person name="Goeker M."/>
        </authorList>
    </citation>
    <scope>NUCLEOTIDE SEQUENCE [LARGE SCALE GENOMIC DNA]</scope>
    <source>
        <strain evidence="2 3">DSM 45934</strain>
    </source>
</reference>
<keyword evidence="1" id="KW-1133">Transmembrane helix</keyword>
<dbReference type="EMBL" id="SLWS01000006">
    <property type="protein sequence ID" value="TCO57378.1"/>
    <property type="molecule type" value="Genomic_DNA"/>
</dbReference>
<dbReference type="AlphaFoldDB" id="A0A4R2JK22"/>
<accession>A0A4R2JK22</accession>
<comment type="caution">
    <text evidence="2">The sequence shown here is derived from an EMBL/GenBank/DDBJ whole genome shotgun (WGS) entry which is preliminary data.</text>
</comment>
<sequence>MCGRHTGPVSRAVRQPFPLLAWAVVPALFTAAVLGLTSLGEILLSQPSDIVLTSAHLGAAAGVTLIVGLARPWPRRLRAVRWVYPVVIFVVGVVVHGTDVPTVVALTTGLPSVAILARMRYLRRFPRILDQENRKPDLVGAAR</sequence>
<feature type="transmembrane region" description="Helical" evidence="1">
    <location>
        <begin position="104"/>
        <end position="121"/>
    </location>
</feature>
<proteinExistence type="predicted"/>
<keyword evidence="3" id="KW-1185">Reference proteome</keyword>